<dbReference type="InterPro" id="IPR000653">
    <property type="entry name" value="DegT/StrS_aminotransferase"/>
</dbReference>
<dbReference type="GO" id="GO:0030170">
    <property type="term" value="F:pyridoxal phosphate binding"/>
    <property type="evidence" value="ECO:0007669"/>
    <property type="project" value="TreeGrafter"/>
</dbReference>
<sequence length="441" mass="49914">MVSQSEIMQHIQNFVSQRPPKKWQPGVDTVQYAGPWFDHEEYIAAINSLLNGWLVLGKDSQKFERKFPAWFGKDHGVLVNSGSSANLIQMNALKSKRLWNLPAGTKVLIPIAGFPTTLNPIIQVGFVPIFVDIEIDSLNLNLDQVEVELSKHPDCRVITFAHVLGNPPNMDRVKEIVARHNLILLEDCCDALGSTYRNQPLGSWGEMASCSFYPAHHITAGEGGFISCRTPDQERVVRSFREWGRGCYCVGQKAGLLKNGTCGCRFKAWVPAMPEEIFDHKYVYDEIGYNLKPIELQASMLLAQMDKLPEIARLRKRNHALLTQAFAPYSEFFHLPVATEHSDPSWFAFAVTIRDGAPFTRWDITNFFETAKIQTRPYFAGNIMLQPAYDHLADPREMMKNFPVATKVMRDTFFLGTSPVVTTQQIEYISQTLKSFCESST</sequence>
<dbReference type="SUPFAM" id="SSF53383">
    <property type="entry name" value="PLP-dependent transferases"/>
    <property type="match status" value="1"/>
</dbReference>
<dbReference type="NCBIfam" id="NF011936">
    <property type="entry name" value="PRK15407.1"/>
    <property type="match status" value="1"/>
</dbReference>
<dbReference type="PANTHER" id="PTHR30244:SF34">
    <property type="entry name" value="DTDP-4-AMINO-4,6-DIDEOXYGALACTOSE TRANSAMINASE"/>
    <property type="match status" value="1"/>
</dbReference>
<reference evidence="1" key="1">
    <citation type="submission" date="2020-04" db="EMBL/GenBank/DDBJ databases">
        <authorList>
            <person name="Chiriac C."/>
            <person name="Salcher M."/>
            <person name="Ghai R."/>
            <person name="Kavagutti S V."/>
        </authorList>
    </citation>
    <scope>NUCLEOTIDE SEQUENCE</scope>
</reference>
<dbReference type="PIRSF" id="PIRSF000390">
    <property type="entry name" value="PLP_StrS"/>
    <property type="match status" value="1"/>
</dbReference>
<dbReference type="GO" id="GO:0008483">
    <property type="term" value="F:transaminase activity"/>
    <property type="evidence" value="ECO:0007669"/>
    <property type="project" value="TreeGrafter"/>
</dbReference>
<dbReference type="Pfam" id="PF01041">
    <property type="entry name" value="DegT_DnrJ_EryC1"/>
    <property type="match status" value="1"/>
</dbReference>
<proteinExistence type="predicted"/>
<dbReference type="PANTHER" id="PTHR30244">
    <property type="entry name" value="TRANSAMINASE"/>
    <property type="match status" value="1"/>
</dbReference>
<dbReference type="EMBL" id="LR796167">
    <property type="protein sequence ID" value="CAB4122975.1"/>
    <property type="molecule type" value="Genomic_DNA"/>
</dbReference>
<organism evidence="1">
    <name type="scientific">uncultured Caudovirales phage</name>
    <dbReference type="NCBI Taxonomy" id="2100421"/>
    <lineage>
        <taxon>Viruses</taxon>
        <taxon>Duplodnaviria</taxon>
        <taxon>Heunggongvirae</taxon>
        <taxon>Uroviricota</taxon>
        <taxon>Caudoviricetes</taxon>
        <taxon>Peduoviridae</taxon>
        <taxon>Maltschvirus</taxon>
        <taxon>Maltschvirus maltsch</taxon>
    </lineage>
</organism>
<protein>
    <submittedName>
        <fullName evidence="1">WecE Predicted pyridoxal phosphate-dependent enzyme apparently involved in regulation of cell wall biogenesis</fullName>
    </submittedName>
</protein>
<dbReference type="Gene3D" id="3.90.1150.10">
    <property type="entry name" value="Aspartate Aminotransferase, domain 1"/>
    <property type="match status" value="1"/>
</dbReference>
<dbReference type="InterPro" id="IPR015424">
    <property type="entry name" value="PyrdxlP-dep_Trfase"/>
</dbReference>
<dbReference type="Gene3D" id="3.40.640.10">
    <property type="entry name" value="Type I PLP-dependent aspartate aminotransferase-like (Major domain)"/>
    <property type="match status" value="1"/>
</dbReference>
<accession>A0A6J5KNN8</accession>
<evidence type="ECO:0000313" key="1">
    <source>
        <dbReference type="EMBL" id="CAB4122975.1"/>
    </source>
</evidence>
<gene>
    <name evidence="1" type="ORF">UFOVP29_134</name>
</gene>
<dbReference type="GO" id="GO:0000271">
    <property type="term" value="P:polysaccharide biosynthetic process"/>
    <property type="evidence" value="ECO:0007669"/>
    <property type="project" value="TreeGrafter"/>
</dbReference>
<dbReference type="InterPro" id="IPR015422">
    <property type="entry name" value="PyrdxlP-dep_Trfase_small"/>
</dbReference>
<name>A0A6J5KNN8_9CAUD</name>
<dbReference type="InterPro" id="IPR015421">
    <property type="entry name" value="PyrdxlP-dep_Trfase_major"/>
</dbReference>